<dbReference type="Gene3D" id="2.40.50.180">
    <property type="entry name" value="CheA-289, Domain 4"/>
    <property type="match status" value="1"/>
</dbReference>
<dbReference type="GO" id="GO:0006935">
    <property type="term" value="P:chemotaxis"/>
    <property type="evidence" value="ECO:0007669"/>
    <property type="project" value="InterPro"/>
</dbReference>
<evidence type="ECO:0000313" key="3">
    <source>
        <dbReference type="Proteomes" id="UP000219621"/>
    </source>
</evidence>
<dbReference type="InterPro" id="IPR002545">
    <property type="entry name" value="CheW-lke_dom"/>
</dbReference>
<dbReference type="SMART" id="SM00260">
    <property type="entry name" value="CheW"/>
    <property type="match status" value="1"/>
</dbReference>
<dbReference type="AlphaFoldDB" id="A0A286G424"/>
<reference evidence="2 3" key="1">
    <citation type="submission" date="2017-09" db="EMBL/GenBank/DDBJ databases">
        <authorList>
            <person name="Ehlers B."/>
            <person name="Leendertz F.H."/>
        </authorList>
    </citation>
    <scope>NUCLEOTIDE SEQUENCE [LARGE SCALE GENOMIC DNA]</scope>
    <source>
        <strain evidence="2 3">USBA 140</strain>
    </source>
</reference>
<dbReference type="RefSeq" id="WP_217991970.1">
    <property type="nucleotide sequence ID" value="NZ_OCNJ01000001.1"/>
</dbReference>
<dbReference type="Gene3D" id="2.30.30.40">
    <property type="entry name" value="SH3 Domains"/>
    <property type="match status" value="1"/>
</dbReference>
<dbReference type="InterPro" id="IPR039315">
    <property type="entry name" value="CheW"/>
</dbReference>
<sequence>MGPTMGNGMGDMRGVAGDRSGAEGAGILQLVSFRLGEQTYAIDIMMVREIKVWTEATPLPNTPSFVRGVINLRGLIVPVFDLRDRFGQGRTETTRTHVVVVVSVEGRTLGILVDAVSDILTVPRDGIRPVPDADPGHESAFLSGLVTVGEEMVALIAPARLFSREVVTGVHAGSGEATDRAAQANG</sequence>
<dbReference type="PANTHER" id="PTHR22617">
    <property type="entry name" value="CHEMOTAXIS SENSOR HISTIDINE KINASE-RELATED"/>
    <property type="match status" value="1"/>
</dbReference>
<feature type="domain" description="CheW-like" evidence="1">
    <location>
        <begin position="27"/>
        <end position="167"/>
    </location>
</feature>
<dbReference type="EMBL" id="OCNJ01000001">
    <property type="protein sequence ID" value="SOD90243.1"/>
    <property type="molecule type" value="Genomic_DNA"/>
</dbReference>
<evidence type="ECO:0000313" key="2">
    <source>
        <dbReference type="EMBL" id="SOD90243.1"/>
    </source>
</evidence>
<dbReference type="InterPro" id="IPR036061">
    <property type="entry name" value="CheW-like_dom_sf"/>
</dbReference>
<dbReference type="PANTHER" id="PTHR22617:SF23">
    <property type="entry name" value="CHEMOTAXIS PROTEIN CHEW"/>
    <property type="match status" value="1"/>
</dbReference>
<dbReference type="GO" id="GO:0005829">
    <property type="term" value="C:cytosol"/>
    <property type="evidence" value="ECO:0007669"/>
    <property type="project" value="TreeGrafter"/>
</dbReference>
<evidence type="ECO:0000259" key="1">
    <source>
        <dbReference type="PROSITE" id="PS50851"/>
    </source>
</evidence>
<dbReference type="GO" id="GO:0007165">
    <property type="term" value="P:signal transduction"/>
    <property type="evidence" value="ECO:0007669"/>
    <property type="project" value="InterPro"/>
</dbReference>
<keyword evidence="3" id="KW-1185">Reference proteome</keyword>
<organism evidence="2 3">
    <name type="scientific">Caenispirillum bisanense</name>
    <dbReference type="NCBI Taxonomy" id="414052"/>
    <lineage>
        <taxon>Bacteria</taxon>
        <taxon>Pseudomonadati</taxon>
        <taxon>Pseudomonadota</taxon>
        <taxon>Alphaproteobacteria</taxon>
        <taxon>Rhodospirillales</taxon>
        <taxon>Novispirillaceae</taxon>
        <taxon>Caenispirillum</taxon>
    </lineage>
</organism>
<name>A0A286G424_9PROT</name>
<protein>
    <submittedName>
        <fullName evidence="2">Purine-binding chemotaxis protein CheW</fullName>
    </submittedName>
</protein>
<dbReference type="Proteomes" id="UP000219621">
    <property type="component" value="Unassembled WGS sequence"/>
</dbReference>
<accession>A0A286G424</accession>
<dbReference type="SUPFAM" id="SSF50341">
    <property type="entry name" value="CheW-like"/>
    <property type="match status" value="1"/>
</dbReference>
<dbReference type="PROSITE" id="PS50851">
    <property type="entry name" value="CHEW"/>
    <property type="match status" value="1"/>
</dbReference>
<dbReference type="Pfam" id="PF01584">
    <property type="entry name" value="CheW"/>
    <property type="match status" value="1"/>
</dbReference>
<proteinExistence type="predicted"/>
<gene>
    <name evidence="2" type="ORF">SAMN05421508_101487</name>
</gene>